<organism evidence="2 3">
    <name type="scientific">Trametes cubensis</name>
    <dbReference type="NCBI Taxonomy" id="1111947"/>
    <lineage>
        <taxon>Eukaryota</taxon>
        <taxon>Fungi</taxon>
        <taxon>Dikarya</taxon>
        <taxon>Basidiomycota</taxon>
        <taxon>Agaricomycotina</taxon>
        <taxon>Agaricomycetes</taxon>
        <taxon>Polyporales</taxon>
        <taxon>Polyporaceae</taxon>
        <taxon>Trametes</taxon>
    </lineage>
</organism>
<evidence type="ECO:0000313" key="2">
    <source>
        <dbReference type="EMBL" id="KAJ8453569.1"/>
    </source>
</evidence>
<gene>
    <name evidence="2" type="ORF">ONZ51_g13522</name>
</gene>
<dbReference type="EMBL" id="JAPEVG010001255">
    <property type="protein sequence ID" value="KAJ8453569.1"/>
    <property type="molecule type" value="Genomic_DNA"/>
</dbReference>
<feature type="region of interest" description="Disordered" evidence="1">
    <location>
        <begin position="139"/>
        <end position="232"/>
    </location>
</feature>
<feature type="region of interest" description="Disordered" evidence="1">
    <location>
        <begin position="62"/>
        <end position="90"/>
    </location>
</feature>
<feature type="compositionally biased region" description="Low complexity" evidence="1">
    <location>
        <begin position="139"/>
        <end position="151"/>
    </location>
</feature>
<dbReference type="AlphaFoldDB" id="A0AAD7TF67"/>
<sequence>MLTSVRPIPTHDTLRTPHDPARPPHDHPPLHPHTSPTLDEAPPPKPLNVHLHPLRILLQQPALRLRPLRPRPALRQGSSTSSSSSRRTHLARDAAVRALCGGAPCAGRVGACVEAARVGPACACARKVVQVQAQVSVPAPVSAPGPVQASAMKQQKSSGSEGREWERDARREVEKARSKAEMRREASQDEQLKVSDHQSEKKDGGGGAQEMRRMPSTARVWKATASSCPRGK</sequence>
<reference evidence="2" key="1">
    <citation type="submission" date="2022-11" db="EMBL/GenBank/DDBJ databases">
        <title>Genome Sequence of Cubamyces cubensis.</title>
        <authorList>
            <person name="Buettner E."/>
        </authorList>
    </citation>
    <scope>NUCLEOTIDE SEQUENCE</scope>
    <source>
        <strain evidence="2">MPL-01</strain>
    </source>
</reference>
<accession>A0AAD7TF67</accession>
<dbReference type="Proteomes" id="UP001215151">
    <property type="component" value="Unassembled WGS sequence"/>
</dbReference>
<proteinExistence type="predicted"/>
<protein>
    <submittedName>
        <fullName evidence="2">Uncharacterized protein</fullName>
    </submittedName>
</protein>
<comment type="caution">
    <text evidence="2">The sequence shown here is derived from an EMBL/GenBank/DDBJ whole genome shotgun (WGS) entry which is preliminary data.</text>
</comment>
<feature type="compositionally biased region" description="Basic and acidic residues" evidence="1">
    <location>
        <begin position="12"/>
        <end position="29"/>
    </location>
</feature>
<feature type="compositionally biased region" description="Basic and acidic residues" evidence="1">
    <location>
        <begin position="161"/>
        <end position="204"/>
    </location>
</feature>
<feature type="region of interest" description="Disordered" evidence="1">
    <location>
        <begin position="1"/>
        <end position="48"/>
    </location>
</feature>
<evidence type="ECO:0000256" key="1">
    <source>
        <dbReference type="SAM" id="MobiDB-lite"/>
    </source>
</evidence>
<name>A0AAD7TF67_9APHY</name>
<feature type="compositionally biased region" description="Low complexity" evidence="1">
    <location>
        <begin position="62"/>
        <end position="85"/>
    </location>
</feature>
<keyword evidence="3" id="KW-1185">Reference proteome</keyword>
<evidence type="ECO:0000313" key="3">
    <source>
        <dbReference type="Proteomes" id="UP001215151"/>
    </source>
</evidence>